<dbReference type="Gene3D" id="1.25.40.10">
    <property type="entry name" value="Tetratricopeptide repeat domain"/>
    <property type="match status" value="1"/>
</dbReference>
<dbReference type="Pfam" id="PF13638">
    <property type="entry name" value="PIN_4"/>
    <property type="match status" value="1"/>
</dbReference>
<feature type="region of interest" description="Disordered" evidence="5">
    <location>
        <begin position="214"/>
        <end position="296"/>
    </location>
</feature>
<dbReference type="PANTHER" id="PTHR15696:SF0">
    <property type="entry name" value="TELOMERASE-BINDING PROTEIN EST1A"/>
    <property type="match status" value="1"/>
</dbReference>
<name>A0A085LUC5_9BILA</name>
<dbReference type="InterPro" id="IPR015943">
    <property type="entry name" value="WD40/YVTN_repeat-like_dom_sf"/>
</dbReference>
<dbReference type="InterPro" id="IPR019775">
    <property type="entry name" value="WD40_repeat_CS"/>
</dbReference>
<dbReference type="InterPro" id="IPR045153">
    <property type="entry name" value="Est1/Ebs1-like"/>
</dbReference>
<evidence type="ECO:0000256" key="1">
    <source>
        <dbReference type="ARBA" id="ARBA00022574"/>
    </source>
</evidence>
<dbReference type="CDD" id="cd00200">
    <property type="entry name" value="WD40"/>
    <property type="match status" value="1"/>
</dbReference>
<evidence type="ECO:0000256" key="3">
    <source>
        <dbReference type="ARBA" id="ARBA00023161"/>
    </source>
</evidence>
<evidence type="ECO:0000256" key="4">
    <source>
        <dbReference type="PROSITE-ProRule" id="PRU00221"/>
    </source>
</evidence>
<gene>
    <name evidence="7" type="ORF">M513_10582</name>
</gene>
<dbReference type="InterPro" id="IPR036322">
    <property type="entry name" value="WD40_repeat_dom_sf"/>
</dbReference>
<dbReference type="PROSITE" id="PS50082">
    <property type="entry name" value="WD_REPEATS_2"/>
    <property type="match status" value="5"/>
</dbReference>
<organism evidence="7 8">
    <name type="scientific">Trichuris suis</name>
    <name type="common">pig whipworm</name>
    <dbReference type="NCBI Taxonomy" id="68888"/>
    <lineage>
        <taxon>Eukaryota</taxon>
        <taxon>Metazoa</taxon>
        <taxon>Ecdysozoa</taxon>
        <taxon>Nematoda</taxon>
        <taxon>Enoplea</taxon>
        <taxon>Dorylaimia</taxon>
        <taxon>Trichinellida</taxon>
        <taxon>Trichuridae</taxon>
        <taxon>Trichuris</taxon>
    </lineage>
</organism>
<feature type="compositionally biased region" description="Acidic residues" evidence="5">
    <location>
        <begin position="251"/>
        <end position="270"/>
    </location>
</feature>
<dbReference type="SUPFAM" id="SSF48452">
    <property type="entry name" value="TPR-like"/>
    <property type="match status" value="1"/>
</dbReference>
<evidence type="ECO:0000313" key="8">
    <source>
        <dbReference type="Proteomes" id="UP000030764"/>
    </source>
</evidence>
<dbReference type="InterPro" id="IPR029060">
    <property type="entry name" value="PIN-like_dom_sf"/>
</dbReference>
<dbReference type="PROSITE" id="PS00678">
    <property type="entry name" value="WD_REPEATS_1"/>
    <property type="match status" value="1"/>
</dbReference>
<dbReference type="PANTHER" id="PTHR15696">
    <property type="entry name" value="SMG-7 SUPPRESSOR WITH MORPHOLOGICAL EFFECT ON GENITALIA PROTEIN 7"/>
    <property type="match status" value="1"/>
</dbReference>
<feature type="domain" description="PIN" evidence="6">
    <location>
        <begin position="1091"/>
        <end position="1228"/>
    </location>
</feature>
<dbReference type="PROSITE" id="PS50294">
    <property type="entry name" value="WD_REPEATS_REGION"/>
    <property type="match status" value="4"/>
</dbReference>
<dbReference type="GO" id="GO:0042162">
    <property type="term" value="F:telomeric DNA binding"/>
    <property type="evidence" value="ECO:0007669"/>
    <property type="project" value="TreeGrafter"/>
</dbReference>
<dbReference type="GO" id="GO:0000184">
    <property type="term" value="P:nuclear-transcribed mRNA catabolic process, nonsense-mediated decay"/>
    <property type="evidence" value="ECO:0007669"/>
    <property type="project" value="UniProtKB-KW"/>
</dbReference>
<dbReference type="Pfam" id="PF10373">
    <property type="entry name" value="EST1_DNA_bind"/>
    <property type="match status" value="1"/>
</dbReference>
<dbReference type="Gene3D" id="3.40.50.1010">
    <property type="entry name" value="5'-nuclease"/>
    <property type="match status" value="1"/>
</dbReference>
<keyword evidence="1 4" id="KW-0853">WD repeat</keyword>
<dbReference type="InterPro" id="IPR002716">
    <property type="entry name" value="PIN_dom"/>
</dbReference>
<evidence type="ECO:0000256" key="5">
    <source>
        <dbReference type="SAM" id="MobiDB-lite"/>
    </source>
</evidence>
<dbReference type="Gene3D" id="2.130.10.10">
    <property type="entry name" value="YVTN repeat-like/Quinoprotein amine dehydrogenase"/>
    <property type="match status" value="2"/>
</dbReference>
<feature type="repeat" description="WD" evidence="4">
    <location>
        <begin position="1594"/>
        <end position="1629"/>
    </location>
</feature>
<dbReference type="EMBL" id="KL363290">
    <property type="protein sequence ID" value="KFD48571.1"/>
    <property type="molecule type" value="Genomic_DNA"/>
</dbReference>
<dbReference type="InterPro" id="IPR011990">
    <property type="entry name" value="TPR-like_helical_dom_sf"/>
</dbReference>
<feature type="repeat" description="WD" evidence="4">
    <location>
        <begin position="1512"/>
        <end position="1546"/>
    </location>
</feature>
<evidence type="ECO:0000313" key="7">
    <source>
        <dbReference type="EMBL" id="KFD48571.1"/>
    </source>
</evidence>
<accession>A0A085LUC5</accession>
<dbReference type="SMART" id="SM00670">
    <property type="entry name" value="PINc"/>
    <property type="match status" value="1"/>
</dbReference>
<dbReference type="GO" id="GO:0005697">
    <property type="term" value="C:telomerase holoenzyme complex"/>
    <property type="evidence" value="ECO:0007669"/>
    <property type="project" value="TreeGrafter"/>
</dbReference>
<evidence type="ECO:0000259" key="6">
    <source>
        <dbReference type="SMART" id="SM00670"/>
    </source>
</evidence>
<feature type="compositionally biased region" description="Low complexity" evidence="5">
    <location>
        <begin position="47"/>
        <end position="73"/>
    </location>
</feature>
<feature type="repeat" description="WD" evidence="4">
    <location>
        <begin position="1550"/>
        <end position="1592"/>
    </location>
</feature>
<feature type="repeat" description="WD" evidence="4">
    <location>
        <begin position="1398"/>
        <end position="1439"/>
    </location>
</feature>
<dbReference type="InterPro" id="IPR001680">
    <property type="entry name" value="WD40_rpt"/>
</dbReference>
<dbReference type="GO" id="GO:0070034">
    <property type="term" value="F:telomerase RNA binding"/>
    <property type="evidence" value="ECO:0007669"/>
    <property type="project" value="TreeGrafter"/>
</dbReference>
<reference evidence="7 8" key="1">
    <citation type="journal article" date="2014" name="Nat. Genet.">
        <title>Genome and transcriptome of the porcine whipworm Trichuris suis.</title>
        <authorList>
            <person name="Jex A.R."/>
            <person name="Nejsum P."/>
            <person name="Schwarz E.M."/>
            <person name="Hu L."/>
            <person name="Young N.D."/>
            <person name="Hall R.S."/>
            <person name="Korhonen P.K."/>
            <person name="Liao S."/>
            <person name="Thamsborg S."/>
            <person name="Xia J."/>
            <person name="Xu P."/>
            <person name="Wang S."/>
            <person name="Scheerlinck J.P."/>
            <person name="Hofmann A."/>
            <person name="Sternberg P.W."/>
            <person name="Wang J."/>
            <person name="Gasser R.B."/>
        </authorList>
    </citation>
    <scope>NUCLEOTIDE SEQUENCE [LARGE SCALE GENOMIC DNA]</scope>
    <source>
        <strain evidence="7">DCEP-RM93M</strain>
    </source>
</reference>
<feature type="repeat" description="WD" evidence="4">
    <location>
        <begin position="1465"/>
        <end position="1496"/>
    </location>
</feature>
<dbReference type="Pfam" id="PF00400">
    <property type="entry name" value="WD40"/>
    <property type="match status" value="5"/>
</dbReference>
<dbReference type="Proteomes" id="UP000030764">
    <property type="component" value="Unassembled WGS sequence"/>
</dbReference>
<sequence length="1629" mass="183323">MGESMLDNVVLTKSEFGADRIFGFEKTSTLENDVGVRPKRPPRELYRPPQRRNQVVPPNDEVVPSVESSSPPVARDSWTARGKSRVSVSANDSLWQGSKSRQPLADRACDVSQSYSYGRFPRQRGYFARGGFRVTSNGSWVAKGAAADNSASRKDFENHGDQFRNNRRSFPRRRYGAESSRFVSRQSARTVADVHGRLSNWNISTLRRCLIDTPFGRKSPSKEENAFSDEEDTPKSVIVKSNLSEKREVDYLSECDAESEEEECDSESLESEQRNESLTEEEEQNTAVSVGSPATEGVSVARMDGVLVDGEESDQETTVGILRLARSTMAKIDDSCSNEQSRKELTEPPLFAHGRRGKLFGNGILCLPIPISCELESSRENRSSLSSDTDATLSYQIAGGESDLLSVNDDDTLSFDRRDDAAAEQRAVFLKKVKNEVGADLAVIDSLVNKIQQFLLHQKESSPEDRSEFKRNLQSVVSLYEKLLHQRLEWHLRAALEKRLWKDTFHAIVETMRDKAASELEDDAVRRGYLKASNLYANLLQWYKREFDLDLPDYTEYLVGNLERPVQPYRLPKSVDSKQAFASCQRFVIALADLARYKGSAGIPSGYVESSKFSTQAVHLVPHNGRPYNQLALLANEKNLRLEVAYYLIRALAVKRPVGSASDMLTLIYKNVEKESSFLDQYTASCHEEKGFMAREISRKNWNCKVEDFRAWLDGLTTEQAYMAMCFFGNERFSTYARPALVLLAELFERPDNPLTALQLVRYIMICLFGVHWSLHNADTWCEVVELSVRFVLSIFYLLISILHENVDDFLRGNVCEIVRKVLPAVHVLCQWISTTEVYELVCRAPQLDWFNDPRDKDMKWSIFANLCNRLETEKSVKKFSSLDQGKRSGGKNVILLEDLECCAFFKVFPTYPTTYCVSNETDEVGDGLFVQLSPHLLIVSQVGATLRLRFASLLNLAYYLDGKDSAFFAYDTRRNEFAGFSCLKCLNRHRAQPRSAASDDGDDLIGSDSEERLTINGDDAGPVEHVSLDVLKTASRQRKVMLQEERSLGKRIIDLIRYAVVDTNSLIDHLDAVMLQEERSLGKRIIDLIRYAVVDTNSLIDHLDAVFHLIKARKLTVVVPTIVYNELVGIDKSSEKPEAQARARSAIKLLQQFSRDPNYSVKSVTCSGTLLDTFMFSKNEETIKLENMNDDLIADICVQMSIKEGVSESDMHFRKVALLTEDRNLKIKAYGLRLSLFPDTSLSLIERAGPEELNILAKKLYSDFHGVDESEKQFDFLIQKVLLRTSIGDFVVDNNLSSENVIVVECIDREPAPDPCFSLPHKDWVSACYDGSVHAWTLAAEPIGQFKAHQAIINGLCLIPASSDDAVVRIATASADQSVVMMEFNRLKSKFTRTHVGQGHEESVLCVSSNAEGSRLATGGLDNYLKIWNADSPKDVAKDWADEQRSKPAKTADSVAIITPIVTLAGHRSRITGTCWMNEDHVITSSWDHTICVWDTILLDRVSSLSCSCSLTAVSYSPLNQLLISGSTDDHVRLWDPRSHEGKMVRSIFAGHSKWVSAVDWSKTNEHLFISASYDALMKLWDFRSTKVPLYDLSGHSDRILCCDFSSPSFMLSGGVDGRVNVYRTTKQ</sequence>
<evidence type="ECO:0000256" key="2">
    <source>
        <dbReference type="ARBA" id="ARBA00022737"/>
    </source>
</evidence>
<dbReference type="SUPFAM" id="SSF50978">
    <property type="entry name" value="WD40 repeat-like"/>
    <property type="match status" value="1"/>
</dbReference>
<dbReference type="InterPro" id="IPR018834">
    <property type="entry name" value="DNA/RNA-bd_Est1-type"/>
</dbReference>
<proteinExistence type="predicted"/>
<keyword evidence="8" id="KW-1185">Reference proteome</keyword>
<dbReference type="SMART" id="SM00320">
    <property type="entry name" value="WD40"/>
    <property type="match status" value="6"/>
</dbReference>
<dbReference type="SUPFAM" id="SSF88723">
    <property type="entry name" value="PIN domain-like"/>
    <property type="match status" value="1"/>
</dbReference>
<feature type="region of interest" description="Disordered" evidence="5">
    <location>
        <begin position="32"/>
        <end position="84"/>
    </location>
</feature>
<keyword evidence="3" id="KW-0866">Nonsense-mediated mRNA decay</keyword>
<keyword evidence="2" id="KW-0677">Repeat</keyword>
<protein>
    <recommendedName>
        <fullName evidence="6">PIN domain-containing protein</fullName>
    </recommendedName>
</protein>